<dbReference type="Pfam" id="PF00102">
    <property type="entry name" value="Y_phosphatase"/>
    <property type="match status" value="1"/>
</dbReference>
<evidence type="ECO:0000259" key="5">
    <source>
        <dbReference type="PROSITE" id="PS50056"/>
    </source>
</evidence>
<dbReference type="Pfam" id="PF00581">
    <property type="entry name" value="Rhodanese"/>
    <property type="match status" value="1"/>
</dbReference>
<sequence length="722" mass="79951">MSAMTGPRSPTSPWPQESPSLQLPPATPFFSLCDNRPSPFNPNVGSQNASDCSGPSYFALGVDHSNNTRNSRDPLPSGQASVSSPKPQILSQRNVLESYMSPTNKGPVVGERGGFPLYTLTVGNNVENKSPTSDLRKATASSTAQASSLFVSPERFAELLQSPQYGLLTFDVRPYTHFAKAHVKDALNLCIPTTLLKRPSFNTQKLANTFTNDGDKAKFAQWHSCEFIIVYDATTSEMKDAAPLANVLRKFSIEGWGGKGLILRGGLNEFSRKFPSLVQQQQTSPSGVKKPFLPKLDLPSAAPVAGGCALPDASHPAIPFFGNIRQHMDLLGGVGQIPLQLPNNLTESRKHALPLWLRRAADDRDKGRNVSEKFLELEKNELERMKQALSYEKSADASLVGASGKFRVAGIEKGSKNRYNDIYPFDHSRVKLQDVSPNGCDYVNASFLKAEYSDKRYIATQAPVPDTFTDFWRVVWEQDVRLIVSLTAEVERGQTKCHPYWVSGNYGPFQVNNFSQKYIYLNSPGMQQVDSGPDPSLAATNEDSSNPCIIVRHFGLSHSAFPFQPLREVMQLQYPYWPDFGTTSQPSHLVRLVEQCDRMRNVTATTPCGDCGSRPEMQRPVLVHCSAGCGRTGTFCTVDSVMDMLGRQRTRKVACPRCASSGETCHDGWMQDENSDLIAKTVSDFRTQRPSMVQNLSQFVLCYESVLEWITSQMRGETDSHR</sequence>
<dbReference type="InterPro" id="IPR000387">
    <property type="entry name" value="Tyr_Pase_dom"/>
</dbReference>
<dbReference type="InterPro" id="IPR003595">
    <property type="entry name" value="Tyr_Pase_cat"/>
</dbReference>
<dbReference type="Gene3D" id="3.40.250.10">
    <property type="entry name" value="Rhodanese-like domain"/>
    <property type="match status" value="1"/>
</dbReference>
<dbReference type="EMBL" id="CH476596">
    <property type="protein sequence ID" value="EAU37725.1"/>
    <property type="molecule type" value="Genomic_DNA"/>
</dbReference>
<dbReference type="VEuPathDB" id="FungiDB:ATEG_02763"/>
<dbReference type="PANTHER" id="PTHR19134:SF561">
    <property type="entry name" value="PROTEIN TYROSINE PHOSPHATASE 36E, ISOFORM A"/>
    <property type="match status" value="1"/>
</dbReference>
<dbReference type="GeneID" id="4317004"/>
<dbReference type="Gene3D" id="3.90.190.10">
    <property type="entry name" value="Protein tyrosine phosphatase superfamily"/>
    <property type="match status" value="1"/>
</dbReference>
<dbReference type="SUPFAM" id="SSF52821">
    <property type="entry name" value="Rhodanese/Cell cycle control phosphatase"/>
    <property type="match status" value="1"/>
</dbReference>
<dbReference type="FunFam" id="3.90.190.10:FF:000142">
    <property type="entry name" value="Protein tyrosine phosphatase (Pyp1), putative"/>
    <property type="match status" value="1"/>
</dbReference>
<dbReference type="PROSITE" id="PS50055">
    <property type="entry name" value="TYR_PHOSPHATASE_PTP"/>
    <property type="match status" value="1"/>
</dbReference>
<feature type="compositionally biased region" description="Polar residues" evidence="3">
    <location>
        <begin position="8"/>
        <end position="21"/>
    </location>
</feature>
<dbReference type="InterPro" id="IPR001763">
    <property type="entry name" value="Rhodanese-like_dom"/>
</dbReference>
<feature type="domain" description="Tyrosine-protein phosphatase" evidence="4">
    <location>
        <begin position="416"/>
        <end position="709"/>
    </location>
</feature>
<dbReference type="PROSITE" id="PS50056">
    <property type="entry name" value="TYR_PHOSPHATASE_2"/>
    <property type="match status" value="1"/>
</dbReference>
<dbReference type="AlphaFoldDB" id="Q0CU71"/>
<dbReference type="InterPro" id="IPR000242">
    <property type="entry name" value="PTP_cat"/>
</dbReference>
<dbReference type="PRINTS" id="PR00700">
    <property type="entry name" value="PRTYPHPHTASE"/>
</dbReference>
<dbReference type="HOGENOM" id="CLU_001645_11_0_1"/>
<dbReference type="RefSeq" id="XP_001211941.1">
    <property type="nucleotide sequence ID" value="XM_001211941.1"/>
</dbReference>
<dbReference type="STRING" id="341663.Q0CU71"/>
<feature type="region of interest" description="Disordered" evidence="3">
    <location>
        <begin position="1"/>
        <end position="49"/>
    </location>
</feature>
<protein>
    <recommendedName>
        <fullName evidence="2">protein-tyrosine-phosphatase</fullName>
        <ecNumber evidence="2">3.1.3.48</ecNumber>
    </recommendedName>
</protein>
<dbReference type="InterPro" id="IPR016130">
    <property type="entry name" value="Tyr_Pase_AS"/>
</dbReference>
<evidence type="ECO:0000313" key="8">
    <source>
        <dbReference type="Proteomes" id="UP000007963"/>
    </source>
</evidence>
<dbReference type="OMA" id="WQQDVRV"/>
<dbReference type="SMART" id="SM00194">
    <property type="entry name" value="PTPc"/>
    <property type="match status" value="1"/>
</dbReference>
<name>Q0CU71_ASPTN</name>
<evidence type="ECO:0000259" key="4">
    <source>
        <dbReference type="PROSITE" id="PS50055"/>
    </source>
</evidence>
<dbReference type="eggNOG" id="KOG0789">
    <property type="taxonomic scope" value="Eukaryota"/>
</dbReference>
<dbReference type="SMART" id="SM00404">
    <property type="entry name" value="PTPc_motif"/>
    <property type="match status" value="1"/>
</dbReference>
<dbReference type="PROSITE" id="PS00383">
    <property type="entry name" value="TYR_PHOSPHATASE_1"/>
    <property type="match status" value="1"/>
</dbReference>
<feature type="compositionally biased region" description="Polar residues" evidence="3">
    <location>
        <begin position="78"/>
        <end position="88"/>
    </location>
</feature>
<accession>Q0CU71</accession>
<evidence type="ECO:0000256" key="3">
    <source>
        <dbReference type="SAM" id="MobiDB-lite"/>
    </source>
</evidence>
<evidence type="ECO:0000256" key="1">
    <source>
        <dbReference type="ARBA" id="ARBA00009649"/>
    </source>
</evidence>
<dbReference type="PANTHER" id="PTHR19134">
    <property type="entry name" value="RECEPTOR-TYPE TYROSINE-PROTEIN PHOSPHATASE"/>
    <property type="match status" value="1"/>
</dbReference>
<dbReference type="InterPro" id="IPR050348">
    <property type="entry name" value="Protein-Tyr_Phosphatase"/>
</dbReference>
<feature type="region of interest" description="Disordered" evidence="3">
    <location>
        <begin position="61"/>
        <end position="88"/>
    </location>
</feature>
<organism evidence="7 8">
    <name type="scientific">Aspergillus terreus (strain NIH 2624 / FGSC A1156)</name>
    <dbReference type="NCBI Taxonomy" id="341663"/>
    <lineage>
        <taxon>Eukaryota</taxon>
        <taxon>Fungi</taxon>
        <taxon>Dikarya</taxon>
        <taxon>Ascomycota</taxon>
        <taxon>Pezizomycotina</taxon>
        <taxon>Eurotiomycetes</taxon>
        <taxon>Eurotiomycetidae</taxon>
        <taxon>Eurotiales</taxon>
        <taxon>Aspergillaceae</taxon>
        <taxon>Aspergillus</taxon>
        <taxon>Aspergillus subgen. Circumdati</taxon>
    </lineage>
</organism>
<evidence type="ECO:0000256" key="2">
    <source>
        <dbReference type="ARBA" id="ARBA00013064"/>
    </source>
</evidence>
<evidence type="ECO:0000259" key="6">
    <source>
        <dbReference type="PROSITE" id="PS50206"/>
    </source>
</evidence>
<dbReference type="CDD" id="cd01446">
    <property type="entry name" value="DSP_MapKP"/>
    <property type="match status" value="1"/>
</dbReference>
<dbReference type="PROSITE" id="PS50206">
    <property type="entry name" value="RHODANESE_3"/>
    <property type="match status" value="1"/>
</dbReference>
<feature type="domain" description="Tyrosine specific protein phosphatases" evidence="5">
    <location>
        <begin position="587"/>
        <end position="700"/>
    </location>
</feature>
<dbReference type="CDD" id="cd18533">
    <property type="entry name" value="PTP_fungal"/>
    <property type="match status" value="1"/>
</dbReference>
<proteinExistence type="inferred from homology"/>
<dbReference type="Proteomes" id="UP000007963">
    <property type="component" value="Unassembled WGS sequence"/>
</dbReference>
<comment type="similarity">
    <text evidence="1">Belongs to the protein-tyrosine phosphatase family. Non-receptor class subfamily.</text>
</comment>
<gene>
    <name evidence="7" type="ORF">ATEG_02763</name>
</gene>
<dbReference type="GO" id="GO:0004725">
    <property type="term" value="F:protein tyrosine phosphatase activity"/>
    <property type="evidence" value="ECO:0007669"/>
    <property type="project" value="UniProtKB-EC"/>
</dbReference>
<dbReference type="EC" id="3.1.3.48" evidence="2"/>
<dbReference type="OrthoDB" id="6058203at2759"/>
<dbReference type="SUPFAM" id="SSF52799">
    <property type="entry name" value="(Phosphotyrosine protein) phosphatases II"/>
    <property type="match status" value="1"/>
</dbReference>
<dbReference type="InterPro" id="IPR036873">
    <property type="entry name" value="Rhodanese-like_dom_sf"/>
</dbReference>
<evidence type="ECO:0000313" key="7">
    <source>
        <dbReference type="EMBL" id="EAU37725.1"/>
    </source>
</evidence>
<feature type="domain" description="Rhodanese" evidence="6">
    <location>
        <begin position="171"/>
        <end position="279"/>
    </location>
</feature>
<reference evidence="8" key="1">
    <citation type="submission" date="2005-09" db="EMBL/GenBank/DDBJ databases">
        <title>Annotation of the Aspergillus terreus NIH2624 genome.</title>
        <authorList>
            <person name="Birren B.W."/>
            <person name="Lander E.S."/>
            <person name="Galagan J.E."/>
            <person name="Nusbaum C."/>
            <person name="Devon K."/>
            <person name="Henn M."/>
            <person name="Ma L.-J."/>
            <person name="Jaffe D.B."/>
            <person name="Butler J."/>
            <person name="Alvarez P."/>
            <person name="Gnerre S."/>
            <person name="Grabherr M."/>
            <person name="Kleber M."/>
            <person name="Mauceli E.W."/>
            <person name="Brockman W."/>
            <person name="Rounsley S."/>
            <person name="Young S.K."/>
            <person name="LaButti K."/>
            <person name="Pushparaj V."/>
            <person name="DeCaprio D."/>
            <person name="Crawford M."/>
            <person name="Koehrsen M."/>
            <person name="Engels R."/>
            <person name="Montgomery P."/>
            <person name="Pearson M."/>
            <person name="Howarth C."/>
            <person name="Larson L."/>
            <person name="Luoma S."/>
            <person name="White J."/>
            <person name="Alvarado L."/>
            <person name="Kodira C.D."/>
            <person name="Zeng Q."/>
            <person name="Oleary S."/>
            <person name="Yandava C."/>
            <person name="Denning D.W."/>
            <person name="Nierman W.C."/>
            <person name="Milne T."/>
            <person name="Madden K."/>
        </authorList>
    </citation>
    <scope>NUCLEOTIDE SEQUENCE [LARGE SCALE GENOMIC DNA]</scope>
    <source>
        <strain evidence="8">NIH 2624 / FGSC A1156</strain>
    </source>
</reference>
<dbReference type="InterPro" id="IPR029021">
    <property type="entry name" value="Prot-tyrosine_phosphatase-like"/>
</dbReference>